<dbReference type="InterPro" id="IPR029037">
    <property type="entry name" value="DUF1407/YfgJ-like_sf"/>
</dbReference>
<dbReference type="RefSeq" id="WP_148590441.1">
    <property type="nucleotide sequence ID" value="NZ_CP042997.1"/>
</dbReference>
<feature type="transmembrane region" description="Helical" evidence="1">
    <location>
        <begin position="115"/>
        <end position="135"/>
    </location>
</feature>
<dbReference type="EMBL" id="CP042997">
    <property type="protein sequence ID" value="QEH31741.1"/>
    <property type="molecule type" value="Genomic_DNA"/>
</dbReference>
<organism evidence="2 3">
    <name type="scientific">Aquisphaera giovannonii</name>
    <dbReference type="NCBI Taxonomy" id="406548"/>
    <lineage>
        <taxon>Bacteria</taxon>
        <taxon>Pseudomonadati</taxon>
        <taxon>Planctomycetota</taxon>
        <taxon>Planctomycetia</taxon>
        <taxon>Isosphaerales</taxon>
        <taxon>Isosphaeraceae</taxon>
        <taxon>Aquisphaera</taxon>
    </lineage>
</organism>
<dbReference type="KEGG" id="agv:OJF2_02060"/>
<proteinExistence type="predicted"/>
<keyword evidence="1" id="KW-1133">Transmembrane helix</keyword>
<keyword evidence="1" id="KW-0812">Transmembrane</keyword>
<dbReference type="OrthoDB" id="4368010at2"/>
<dbReference type="Gene3D" id="2.10.290.10">
    <property type="entry name" value="YfgJ-like"/>
    <property type="match status" value="1"/>
</dbReference>
<protein>
    <submittedName>
        <fullName evidence="2">Double zinc ribbon</fullName>
    </submittedName>
</protein>
<dbReference type="AlphaFoldDB" id="A0A5B9VV83"/>
<gene>
    <name evidence="2" type="ORF">OJF2_02060</name>
</gene>
<evidence type="ECO:0000313" key="3">
    <source>
        <dbReference type="Proteomes" id="UP000324233"/>
    </source>
</evidence>
<sequence>MRLADRGPRVAESDIRPFGRGAGVSLAETRRAGASASGSCEVIVMLMPCPECKSEVSVSARTCPQCGGRLPRPERLVSCPHCEAEVVPESSPHDTISRYCPACKRPITGLTARKAFLAASGAAFLGMLIALAWLLSSLASRPGAGLP</sequence>
<evidence type="ECO:0000256" key="1">
    <source>
        <dbReference type="SAM" id="Phobius"/>
    </source>
</evidence>
<dbReference type="Proteomes" id="UP000324233">
    <property type="component" value="Chromosome"/>
</dbReference>
<name>A0A5B9VV83_9BACT</name>
<accession>A0A5B9VV83</accession>
<keyword evidence="1" id="KW-0472">Membrane</keyword>
<evidence type="ECO:0000313" key="2">
    <source>
        <dbReference type="EMBL" id="QEH31741.1"/>
    </source>
</evidence>
<keyword evidence="3" id="KW-1185">Reference proteome</keyword>
<reference evidence="2 3" key="1">
    <citation type="submission" date="2019-08" db="EMBL/GenBank/DDBJ databases">
        <title>Deep-cultivation of Planctomycetes and their phenomic and genomic characterization uncovers novel biology.</title>
        <authorList>
            <person name="Wiegand S."/>
            <person name="Jogler M."/>
            <person name="Boedeker C."/>
            <person name="Pinto D."/>
            <person name="Vollmers J."/>
            <person name="Rivas-Marin E."/>
            <person name="Kohn T."/>
            <person name="Peeters S.H."/>
            <person name="Heuer A."/>
            <person name="Rast P."/>
            <person name="Oberbeckmann S."/>
            <person name="Bunk B."/>
            <person name="Jeske O."/>
            <person name="Meyerdierks A."/>
            <person name="Storesund J.E."/>
            <person name="Kallscheuer N."/>
            <person name="Luecker S."/>
            <person name="Lage O.M."/>
            <person name="Pohl T."/>
            <person name="Merkel B.J."/>
            <person name="Hornburger P."/>
            <person name="Mueller R.-W."/>
            <person name="Bruemmer F."/>
            <person name="Labrenz M."/>
            <person name="Spormann A.M."/>
            <person name="Op den Camp H."/>
            <person name="Overmann J."/>
            <person name="Amann R."/>
            <person name="Jetten M.S.M."/>
            <person name="Mascher T."/>
            <person name="Medema M.H."/>
            <person name="Devos D.P."/>
            <person name="Kaster A.-K."/>
            <person name="Ovreas L."/>
            <person name="Rohde M."/>
            <person name="Galperin M.Y."/>
            <person name="Jogler C."/>
        </authorList>
    </citation>
    <scope>NUCLEOTIDE SEQUENCE [LARGE SCALE GENOMIC DNA]</scope>
    <source>
        <strain evidence="2 3">OJF2</strain>
    </source>
</reference>